<comment type="subcellular location">
    <subcellularLocation>
        <location evidence="1">Cell membrane</location>
        <topology evidence="1">Multi-pass membrane protein</topology>
    </subcellularLocation>
</comment>
<dbReference type="PANTHER" id="PTHR22926:SF3">
    <property type="entry name" value="UNDECAPRENYL-PHOSPHATE ALPHA-N-ACETYLGLUCOSAMINYL 1-PHOSPHATE TRANSFERASE"/>
    <property type="match status" value="1"/>
</dbReference>
<evidence type="ECO:0000313" key="10">
    <source>
        <dbReference type="Proteomes" id="UP001060012"/>
    </source>
</evidence>
<feature type="transmembrane region" description="Helical" evidence="8">
    <location>
        <begin position="44"/>
        <end position="65"/>
    </location>
</feature>
<evidence type="ECO:0000256" key="1">
    <source>
        <dbReference type="ARBA" id="ARBA00004651"/>
    </source>
</evidence>
<proteinExistence type="predicted"/>
<keyword evidence="3 9" id="KW-0808">Transferase</keyword>
<feature type="transmembrane region" description="Helical" evidence="8">
    <location>
        <begin position="158"/>
        <end position="176"/>
    </location>
</feature>
<organism evidence="9 10">
    <name type="scientific">Arcobacter roscoffensis</name>
    <dbReference type="NCBI Taxonomy" id="2961520"/>
    <lineage>
        <taxon>Bacteria</taxon>
        <taxon>Pseudomonadati</taxon>
        <taxon>Campylobacterota</taxon>
        <taxon>Epsilonproteobacteria</taxon>
        <taxon>Campylobacterales</taxon>
        <taxon>Arcobacteraceae</taxon>
        <taxon>Arcobacter</taxon>
    </lineage>
</organism>
<sequence>MYELPLLGFFLIIFTYMSIRKFINLAPKLKLIDIPNQRSSHKSVTPRGAGIVFGTTFLISLFLYYQGEITPHLLIILSILIVFIGGVVDDIYTLSSKTKLAFIVLAAIIAYFDGYTISSIGTYFGYELNLGIIALPFTLFAIIAFTNAVNLTDGLDGLASSISIIILAALLTIGILNNDTMLTVWPALLICSVLGFLILNWYPAKVFMGDSGSLLLGFIIAILSIKALEYVNPVAIFFLAAVPILDTLVVFRRRRQRGKSPFEADKNHLHHILDNIKQNKAFTVKMLIFMQLTFSCMFLQLYKQDDGLNLLIFFLLFLIFFDLFDPRARKRPKNAKLKKKYKRLKKEKKENQKLEKKLENIS</sequence>
<reference evidence="9" key="1">
    <citation type="submission" date="2022-07" db="EMBL/GenBank/DDBJ databases">
        <title>Arcobacter roscoffensis sp. nov., a marine bacterium isolated from coastal seawater collected from Roscoff, France.</title>
        <authorList>
            <person name="Pascual J."/>
            <person name="Lepeaux C."/>
            <person name="Methner A."/>
            <person name="Overmann J."/>
        </authorList>
    </citation>
    <scope>NUCLEOTIDE SEQUENCE</scope>
    <source>
        <strain evidence="9">ARW1-2F2</strain>
    </source>
</reference>
<keyword evidence="2" id="KW-1003">Cell membrane</keyword>
<dbReference type="InterPro" id="IPR018480">
    <property type="entry name" value="PNAcMuramoyl-5peptid_Trfase_CS"/>
</dbReference>
<dbReference type="Proteomes" id="UP001060012">
    <property type="component" value="Chromosome"/>
</dbReference>
<evidence type="ECO:0000256" key="3">
    <source>
        <dbReference type="ARBA" id="ARBA00022679"/>
    </source>
</evidence>
<feature type="coiled-coil region" evidence="7">
    <location>
        <begin position="334"/>
        <end position="361"/>
    </location>
</feature>
<evidence type="ECO:0000313" key="9">
    <source>
        <dbReference type="EMBL" id="UTJ05785.1"/>
    </source>
</evidence>
<keyword evidence="6 8" id="KW-0472">Membrane</keyword>
<evidence type="ECO:0000256" key="2">
    <source>
        <dbReference type="ARBA" id="ARBA00022475"/>
    </source>
</evidence>
<accession>A0ABY5E3P3</accession>
<dbReference type="EMBL" id="CP100595">
    <property type="protein sequence ID" value="UTJ05785.1"/>
    <property type="molecule type" value="Genomic_DNA"/>
</dbReference>
<dbReference type="InterPro" id="IPR000715">
    <property type="entry name" value="Glycosyl_transferase_4"/>
</dbReference>
<feature type="transmembrane region" description="Helical" evidence="8">
    <location>
        <begin position="71"/>
        <end position="88"/>
    </location>
</feature>
<protein>
    <submittedName>
        <fullName evidence="9">Undecaprenyl/decaprenyl-phosphate alpha-N-acetylglucosaminyl 1-phosphate transferase</fullName>
    </submittedName>
</protein>
<feature type="transmembrane region" description="Helical" evidence="8">
    <location>
        <begin position="282"/>
        <end position="302"/>
    </location>
</feature>
<feature type="transmembrane region" description="Helical" evidence="8">
    <location>
        <begin position="308"/>
        <end position="324"/>
    </location>
</feature>
<keyword evidence="10" id="KW-1185">Reference proteome</keyword>
<feature type="transmembrane region" description="Helical" evidence="8">
    <location>
        <begin position="182"/>
        <end position="199"/>
    </location>
</feature>
<keyword evidence="5 8" id="KW-1133">Transmembrane helix</keyword>
<dbReference type="PANTHER" id="PTHR22926">
    <property type="entry name" value="PHOSPHO-N-ACETYLMURAMOYL-PENTAPEPTIDE-TRANSFERASE"/>
    <property type="match status" value="1"/>
</dbReference>
<name>A0ABY5E3P3_9BACT</name>
<evidence type="ECO:0000256" key="8">
    <source>
        <dbReference type="SAM" id="Phobius"/>
    </source>
</evidence>
<evidence type="ECO:0000256" key="5">
    <source>
        <dbReference type="ARBA" id="ARBA00022989"/>
    </source>
</evidence>
<keyword evidence="4 8" id="KW-0812">Transmembrane</keyword>
<evidence type="ECO:0000256" key="4">
    <source>
        <dbReference type="ARBA" id="ARBA00022692"/>
    </source>
</evidence>
<feature type="transmembrane region" description="Helical" evidence="8">
    <location>
        <begin position="130"/>
        <end position="151"/>
    </location>
</feature>
<dbReference type="PROSITE" id="PS01348">
    <property type="entry name" value="MRAY_2"/>
    <property type="match status" value="1"/>
</dbReference>
<evidence type="ECO:0000256" key="6">
    <source>
        <dbReference type="ARBA" id="ARBA00023136"/>
    </source>
</evidence>
<keyword evidence="7" id="KW-0175">Coiled coil</keyword>
<evidence type="ECO:0000256" key="7">
    <source>
        <dbReference type="SAM" id="Coils"/>
    </source>
</evidence>
<gene>
    <name evidence="9" type="ORF">NJU99_11075</name>
</gene>
<dbReference type="GO" id="GO:0016740">
    <property type="term" value="F:transferase activity"/>
    <property type="evidence" value="ECO:0007669"/>
    <property type="project" value="UniProtKB-KW"/>
</dbReference>
<dbReference type="Pfam" id="PF00953">
    <property type="entry name" value="Glycos_transf_4"/>
    <property type="match status" value="1"/>
</dbReference>
<dbReference type="RefSeq" id="WP_254575966.1">
    <property type="nucleotide sequence ID" value="NZ_CP100595.1"/>
</dbReference>
<dbReference type="CDD" id="cd06853">
    <property type="entry name" value="GT_WecA_like"/>
    <property type="match status" value="1"/>
</dbReference>
<feature type="transmembrane region" description="Helical" evidence="8">
    <location>
        <begin position="211"/>
        <end position="228"/>
    </location>
</feature>
<feature type="transmembrane region" description="Helical" evidence="8">
    <location>
        <begin position="100"/>
        <end position="124"/>
    </location>
</feature>
<feature type="transmembrane region" description="Helical" evidence="8">
    <location>
        <begin position="234"/>
        <end position="251"/>
    </location>
</feature>
<feature type="transmembrane region" description="Helical" evidence="8">
    <location>
        <begin position="6"/>
        <end position="23"/>
    </location>
</feature>